<dbReference type="EMBL" id="JMPI01000054">
    <property type="protein sequence ID" value="KFC78730.1"/>
    <property type="molecule type" value="Genomic_DNA"/>
</dbReference>
<keyword evidence="3" id="KW-1185">Reference proteome</keyword>
<proteinExistence type="predicted"/>
<organism evidence="2 3">
    <name type="scientific">Buttiauxella agrestis ATCC 33320</name>
    <dbReference type="NCBI Taxonomy" id="1006004"/>
    <lineage>
        <taxon>Bacteria</taxon>
        <taxon>Pseudomonadati</taxon>
        <taxon>Pseudomonadota</taxon>
        <taxon>Gammaproteobacteria</taxon>
        <taxon>Enterobacterales</taxon>
        <taxon>Enterobacteriaceae</taxon>
        <taxon>Buttiauxella</taxon>
    </lineage>
</organism>
<accession>A0A085G4T5</accession>
<evidence type="ECO:0000256" key="1">
    <source>
        <dbReference type="SAM" id="Phobius"/>
    </source>
</evidence>
<evidence type="ECO:0000313" key="3">
    <source>
        <dbReference type="Proteomes" id="UP000028653"/>
    </source>
</evidence>
<comment type="caution">
    <text evidence="2">The sequence shown here is derived from an EMBL/GenBank/DDBJ whole genome shotgun (WGS) entry which is preliminary data.</text>
</comment>
<keyword evidence="1" id="KW-0812">Transmembrane</keyword>
<evidence type="ECO:0000313" key="2">
    <source>
        <dbReference type="EMBL" id="KFC78730.1"/>
    </source>
</evidence>
<keyword evidence="1" id="KW-0472">Membrane</keyword>
<dbReference type="Proteomes" id="UP000028653">
    <property type="component" value="Unassembled WGS sequence"/>
</dbReference>
<reference evidence="2 3" key="1">
    <citation type="submission" date="2014-05" db="EMBL/GenBank/DDBJ databases">
        <title>ATOL: Assembling a taxonomically balanced genome-scale reconstruction of the evolutionary history of the Enterobacteriaceae.</title>
        <authorList>
            <person name="Plunkett G.III."/>
            <person name="Neeno-Eckwall E.C."/>
            <person name="Glasner J.D."/>
            <person name="Perna N.T."/>
        </authorList>
    </citation>
    <scope>NUCLEOTIDE SEQUENCE [LARGE SCALE GENOMIC DNA]</scope>
    <source>
        <strain evidence="2 3">ATCC 33320</strain>
    </source>
</reference>
<keyword evidence="1" id="KW-1133">Transmembrane helix</keyword>
<dbReference type="RefSeq" id="WP_034497844.1">
    <property type="nucleotide sequence ID" value="NZ_JMPI01000054.1"/>
</dbReference>
<sequence length="64" mass="7754">MFIYLLIFAGLLFTVFVAVLLLRHRTCPYCQKKRNLLVCFNGLHEEICDDCLEAMEEEEYRRHW</sequence>
<feature type="transmembrane region" description="Helical" evidence="1">
    <location>
        <begin position="6"/>
        <end position="24"/>
    </location>
</feature>
<protein>
    <submittedName>
        <fullName evidence="2">Uncharacterized protein</fullName>
    </submittedName>
</protein>
<dbReference type="AlphaFoldDB" id="A0A085G4T5"/>
<gene>
    <name evidence="2" type="ORF">GBAG_3176</name>
</gene>
<name>A0A085G4T5_9ENTR</name>